<dbReference type="SUPFAM" id="SSF47473">
    <property type="entry name" value="EF-hand"/>
    <property type="match status" value="1"/>
</dbReference>
<evidence type="ECO:0000256" key="10">
    <source>
        <dbReference type="ARBA" id="ARBA00022989"/>
    </source>
</evidence>
<feature type="domain" description="EF-hand" evidence="17">
    <location>
        <begin position="27"/>
        <end position="62"/>
    </location>
</feature>
<dbReference type="Pfam" id="PF00153">
    <property type="entry name" value="Mito_carr"/>
    <property type="match status" value="3"/>
</dbReference>
<evidence type="ECO:0000256" key="3">
    <source>
        <dbReference type="ARBA" id="ARBA00007828"/>
    </source>
</evidence>
<feature type="domain" description="EF-hand" evidence="17">
    <location>
        <begin position="130"/>
        <end position="165"/>
    </location>
</feature>
<evidence type="ECO:0000256" key="4">
    <source>
        <dbReference type="ARBA" id="ARBA00022448"/>
    </source>
</evidence>
<evidence type="ECO:0000256" key="8">
    <source>
        <dbReference type="ARBA" id="ARBA00022792"/>
    </source>
</evidence>
<dbReference type="Pfam" id="PF13499">
    <property type="entry name" value="EF-hand_7"/>
    <property type="match status" value="2"/>
</dbReference>
<dbReference type="Gene3D" id="1.10.238.10">
    <property type="entry name" value="EF-hand"/>
    <property type="match status" value="2"/>
</dbReference>
<dbReference type="GO" id="GO:0008218">
    <property type="term" value="P:bioluminescence"/>
    <property type="evidence" value="ECO:0007669"/>
    <property type="project" value="UniProtKB-KW"/>
</dbReference>
<keyword evidence="12 15" id="KW-0472">Membrane</keyword>
<keyword evidence="8" id="KW-0999">Mitochondrion inner membrane</keyword>
<dbReference type="GO" id="GO:0055085">
    <property type="term" value="P:transmembrane transport"/>
    <property type="evidence" value="ECO:0007669"/>
    <property type="project" value="InterPro"/>
</dbReference>
<evidence type="ECO:0000313" key="18">
    <source>
        <dbReference type="EnsemblMetazoa" id="CLYHEMP014987.1"/>
    </source>
</evidence>
<name>A0A7M6DLH6_9CNID</name>
<dbReference type="InterPro" id="IPR018108">
    <property type="entry name" value="MCP_transmembrane"/>
</dbReference>
<keyword evidence="11" id="KW-0496">Mitochondrion</keyword>
<keyword evidence="4 16" id="KW-0813">Transport</keyword>
<dbReference type="CDD" id="cd00051">
    <property type="entry name" value="EFh"/>
    <property type="match status" value="1"/>
</dbReference>
<keyword evidence="7" id="KW-0677">Repeat</keyword>
<dbReference type="FunFam" id="1.10.238.10:FF:000028">
    <property type="entry name" value="Putative calcium-binding mitochondrial carrier protein scamc-2"/>
    <property type="match status" value="1"/>
</dbReference>
<evidence type="ECO:0000256" key="12">
    <source>
        <dbReference type="ARBA" id="ARBA00023136"/>
    </source>
</evidence>
<evidence type="ECO:0000256" key="6">
    <source>
        <dbReference type="ARBA" id="ARBA00022723"/>
    </source>
</evidence>
<dbReference type="GO" id="GO:0005509">
    <property type="term" value="F:calcium ion binding"/>
    <property type="evidence" value="ECO:0007669"/>
    <property type="project" value="InterPro"/>
</dbReference>
<protein>
    <recommendedName>
        <fullName evidence="17">EF-hand domain-containing protein</fullName>
    </recommendedName>
</protein>
<dbReference type="GeneID" id="136814736"/>
<dbReference type="GO" id="GO:0005743">
    <property type="term" value="C:mitochondrial inner membrane"/>
    <property type="evidence" value="ECO:0007669"/>
    <property type="project" value="UniProtKB-SubCell"/>
</dbReference>
<evidence type="ECO:0000313" key="19">
    <source>
        <dbReference type="Proteomes" id="UP000594262"/>
    </source>
</evidence>
<dbReference type="InterPro" id="IPR002067">
    <property type="entry name" value="MCP"/>
</dbReference>
<feature type="domain" description="EF-hand" evidence="17">
    <location>
        <begin position="94"/>
        <end position="129"/>
    </location>
</feature>
<dbReference type="OrthoDB" id="270584at2759"/>
<feature type="repeat" description="Solcar" evidence="15">
    <location>
        <begin position="393"/>
        <end position="484"/>
    </location>
</feature>
<dbReference type="EnsemblMetazoa" id="CLYHEMT014987.1">
    <property type="protein sequence ID" value="CLYHEMP014987.1"/>
    <property type="gene ID" value="CLYHEMG014987"/>
</dbReference>
<dbReference type="Gene3D" id="1.50.40.10">
    <property type="entry name" value="Mitochondrial carrier domain"/>
    <property type="match status" value="1"/>
</dbReference>
<dbReference type="SMART" id="SM00054">
    <property type="entry name" value="EFh"/>
    <property type="match status" value="4"/>
</dbReference>
<comment type="subcellular location">
    <subcellularLocation>
        <location evidence="1">Mitochondrion inner membrane</location>
        <topology evidence="1">Multi-pass membrane protein</topology>
    </subcellularLocation>
</comment>
<keyword evidence="5 15" id="KW-0812">Transmembrane</keyword>
<dbReference type="InterPro" id="IPR023395">
    <property type="entry name" value="MCP_dom_sf"/>
</dbReference>
<evidence type="ECO:0000256" key="1">
    <source>
        <dbReference type="ARBA" id="ARBA00004448"/>
    </source>
</evidence>
<dbReference type="InterPro" id="IPR011992">
    <property type="entry name" value="EF-hand-dom_pair"/>
</dbReference>
<evidence type="ECO:0000259" key="17">
    <source>
        <dbReference type="PROSITE" id="PS50222"/>
    </source>
</evidence>
<dbReference type="SUPFAM" id="SSF103506">
    <property type="entry name" value="Mitochondrial carrier"/>
    <property type="match status" value="1"/>
</dbReference>
<dbReference type="InterPro" id="IPR002048">
    <property type="entry name" value="EF_hand_dom"/>
</dbReference>
<reference evidence="18" key="1">
    <citation type="submission" date="2021-01" db="UniProtKB">
        <authorList>
            <consortium name="EnsemblMetazoa"/>
        </authorList>
    </citation>
    <scope>IDENTIFICATION</scope>
</reference>
<evidence type="ECO:0000256" key="15">
    <source>
        <dbReference type="PROSITE-ProRule" id="PRU00282"/>
    </source>
</evidence>
<keyword evidence="19" id="KW-1185">Reference proteome</keyword>
<dbReference type="PANTHER" id="PTHR24089">
    <property type="entry name" value="SOLUTE CARRIER FAMILY 25"/>
    <property type="match status" value="1"/>
</dbReference>
<sequence length="488" mass="55051">MAITKPVGGTSSSDHHSKSKLFEGYEFDKEGFEKLFHELDVNKDGRIGVDELSDGLKRLGIHQIPGQAQKIIDIGDIDETEELSFDEFLKYCHDHEQKVWLIFKKFDTNNSGTINKSELESQFKHLGVKVSESEIDMLLKKMDKDGSLHIDWDEWRKFHLLNPHAHNIANIIRFWRHSTFIDIGDDMVVPDDFTEEEKLTGMWWRQLMAGGLAGVVSRTCTAPLDRLKVLLQVHSGVGDKSWGIKKGFTKMMSEGGYKSLWRGNYVNCIKIAPESSIKFFAYEYMKSWLRLQDGRVQLGPRERFMAGSSAGIISQTSIYPMEVIKTRLALGKTGQYKNLVDCAKTILRTDGVRGFYKGLIPSLIGVVPYAGIDLCIYETLKVKWLNTHNEPNPGVLVLLLCGTTSSTCGMLASYPLALVRTKLQAQTNNPKFTGLRADGMVDMIQTIVRQNGYSGLYRGLLPNFMKVAPAVSISYVVYENVRRELGMT</sequence>
<evidence type="ECO:0000256" key="11">
    <source>
        <dbReference type="ARBA" id="ARBA00023128"/>
    </source>
</evidence>
<dbReference type="InterPro" id="IPR018247">
    <property type="entry name" value="EF_Hand_1_Ca_BS"/>
</dbReference>
<accession>A0A7M6DLH6</accession>
<dbReference type="Proteomes" id="UP000594262">
    <property type="component" value="Unplaced"/>
</dbReference>
<evidence type="ECO:0000256" key="13">
    <source>
        <dbReference type="ARBA" id="ARBA00023223"/>
    </source>
</evidence>
<evidence type="ECO:0000256" key="16">
    <source>
        <dbReference type="RuleBase" id="RU000488"/>
    </source>
</evidence>
<comment type="similarity">
    <text evidence="2 16">Belongs to the mitochondrial carrier (TC 2.A.29) family.</text>
</comment>
<dbReference type="PRINTS" id="PR00926">
    <property type="entry name" value="MITOCARRIER"/>
</dbReference>
<keyword evidence="14" id="KW-0599">Photoprotein</keyword>
<keyword evidence="6" id="KW-0479">Metal-binding</keyword>
<evidence type="ECO:0000256" key="5">
    <source>
        <dbReference type="ARBA" id="ARBA00022692"/>
    </source>
</evidence>
<feature type="repeat" description="Solcar" evidence="15">
    <location>
        <begin position="201"/>
        <end position="288"/>
    </location>
</feature>
<evidence type="ECO:0000256" key="2">
    <source>
        <dbReference type="ARBA" id="ARBA00006375"/>
    </source>
</evidence>
<dbReference type="RefSeq" id="XP_066927261.1">
    <property type="nucleotide sequence ID" value="XM_067071160.1"/>
</dbReference>
<dbReference type="PROSITE" id="PS50920">
    <property type="entry name" value="SOLCAR"/>
    <property type="match status" value="3"/>
</dbReference>
<evidence type="ECO:0000256" key="7">
    <source>
        <dbReference type="ARBA" id="ARBA00022737"/>
    </source>
</evidence>
<evidence type="ECO:0000256" key="14">
    <source>
        <dbReference type="ARBA" id="ARBA00023262"/>
    </source>
</evidence>
<keyword evidence="13" id="KW-0455">Luminescence</keyword>
<dbReference type="PROSITE" id="PS50222">
    <property type="entry name" value="EF_HAND_2"/>
    <property type="match status" value="3"/>
</dbReference>
<evidence type="ECO:0000256" key="9">
    <source>
        <dbReference type="ARBA" id="ARBA00022837"/>
    </source>
</evidence>
<dbReference type="AlphaFoldDB" id="A0A7M6DLH6"/>
<proteinExistence type="inferred from homology"/>
<keyword evidence="9" id="KW-0106">Calcium</keyword>
<keyword evidence="10" id="KW-1133">Transmembrane helix</keyword>
<dbReference type="PROSITE" id="PS00018">
    <property type="entry name" value="EF_HAND_1"/>
    <property type="match status" value="2"/>
</dbReference>
<comment type="similarity">
    <text evidence="3">Belongs to the aequorin family.</text>
</comment>
<dbReference type="FunFam" id="1.50.40.10:FF:000003">
    <property type="entry name" value="Putative calcium-binding mitochondrial carrier protein scamc-2"/>
    <property type="match status" value="1"/>
</dbReference>
<feature type="repeat" description="Solcar" evidence="15">
    <location>
        <begin position="298"/>
        <end position="383"/>
    </location>
</feature>
<organism evidence="18 19">
    <name type="scientific">Clytia hemisphaerica</name>
    <dbReference type="NCBI Taxonomy" id="252671"/>
    <lineage>
        <taxon>Eukaryota</taxon>
        <taxon>Metazoa</taxon>
        <taxon>Cnidaria</taxon>
        <taxon>Hydrozoa</taxon>
        <taxon>Hydroidolina</taxon>
        <taxon>Leptothecata</taxon>
        <taxon>Obeliida</taxon>
        <taxon>Clytiidae</taxon>
        <taxon>Clytia</taxon>
    </lineage>
</organism>